<dbReference type="EMBL" id="ML170185">
    <property type="protein sequence ID" value="TDL20754.1"/>
    <property type="molecule type" value="Genomic_DNA"/>
</dbReference>
<comment type="catalytic activity">
    <reaction evidence="4">
        <text>a 5'-end triphospho-ribonucleoside in mRNA + H2O = a 5'-end phospho-ribonucleoside in mRNA + diphosphate + H(+)</text>
        <dbReference type="Rhea" id="RHEA:78683"/>
        <dbReference type="Rhea" id="RHEA-COMP:15692"/>
        <dbReference type="Rhea" id="RHEA-COMP:17164"/>
        <dbReference type="ChEBI" id="CHEBI:15377"/>
        <dbReference type="ChEBI" id="CHEBI:15378"/>
        <dbReference type="ChEBI" id="CHEBI:33019"/>
        <dbReference type="ChEBI" id="CHEBI:138282"/>
        <dbReference type="ChEBI" id="CHEBI:167618"/>
    </reaction>
    <physiologicalReaction direction="left-to-right" evidence="4">
        <dbReference type="Rhea" id="RHEA:78684"/>
    </physiologicalReaction>
</comment>
<dbReference type="PANTHER" id="PTHR12395:SF9">
    <property type="entry name" value="DECAPPING AND EXORIBONUCLEASE PROTEIN"/>
    <property type="match status" value="1"/>
</dbReference>
<keyword evidence="6" id="KW-0479">Metal-binding</keyword>
<dbReference type="GO" id="GO:0003723">
    <property type="term" value="F:RNA binding"/>
    <property type="evidence" value="ECO:0007669"/>
    <property type="project" value="UniProtKB-KW"/>
</dbReference>
<organism evidence="9 10">
    <name type="scientific">Rickenella mellea</name>
    <dbReference type="NCBI Taxonomy" id="50990"/>
    <lineage>
        <taxon>Eukaryota</taxon>
        <taxon>Fungi</taxon>
        <taxon>Dikarya</taxon>
        <taxon>Basidiomycota</taxon>
        <taxon>Agaricomycotina</taxon>
        <taxon>Agaricomycetes</taxon>
        <taxon>Hymenochaetales</taxon>
        <taxon>Rickenellaceae</taxon>
        <taxon>Rickenella</taxon>
    </lineage>
</organism>
<dbReference type="GO" id="GO:0034353">
    <property type="term" value="F:mRNA 5'-diphosphatase activity"/>
    <property type="evidence" value="ECO:0007669"/>
    <property type="project" value="TreeGrafter"/>
</dbReference>
<dbReference type="OrthoDB" id="5853397at2759"/>
<dbReference type="GO" id="GO:0000956">
    <property type="term" value="P:nuclear-transcribed mRNA catabolic process"/>
    <property type="evidence" value="ECO:0007669"/>
    <property type="project" value="TreeGrafter"/>
</dbReference>
<keyword evidence="10" id="KW-1185">Reference proteome</keyword>
<comment type="similarity">
    <text evidence="2 6">Belongs to the DXO/Dom3Z family.</text>
</comment>
<keyword evidence="6" id="KW-0378">Hydrolase</keyword>
<dbReference type="InterPro" id="IPR039039">
    <property type="entry name" value="RAI1-like_fam"/>
</dbReference>
<protein>
    <recommendedName>
        <fullName evidence="6">Decapping nuclease</fullName>
        <ecNumber evidence="6">3.6.1.-</ecNumber>
    </recommendedName>
</protein>
<dbReference type="STRING" id="50990.A0A4Y7PZD2"/>
<keyword evidence="6" id="KW-0547">Nucleotide-binding</keyword>
<dbReference type="EC" id="3.6.1.-" evidence="6"/>
<feature type="region of interest" description="Disordered" evidence="7">
    <location>
        <begin position="400"/>
        <end position="429"/>
    </location>
</feature>
<reference evidence="9 10" key="1">
    <citation type="submission" date="2018-06" db="EMBL/GenBank/DDBJ databases">
        <title>A transcriptomic atlas of mushroom development highlights an independent origin of complex multicellularity.</title>
        <authorList>
            <consortium name="DOE Joint Genome Institute"/>
            <person name="Krizsan K."/>
            <person name="Almasi E."/>
            <person name="Merenyi Z."/>
            <person name="Sahu N."/>
            <person name="Viragh M."/>
            <person name="Koszo T."/>
            <person name="Mondo S."/>
            <person name="Kiss B."/>
            <person name="Balint B."/>
            <person name="Kues U."/>
            <person name="Barry K."/>
            <person name="Hegedus J.C."/>
            <person name="Henrissat B."/>
            <person name="Johnson J."/>
            <person name="Lipzen A."/>
            <person name="Ohm R."/>
            <person name="Nagy I."/>
            <person name="Pangilinan J."/>
            <person name="Yan J."/>
            <person name="Xiong Y."/>
            <person name="Grigoriev I.V."/>
            <person name="Hibbett D.S."/>
            <person name="Nagy L.G."/>
        </authorList>
    </citation>
    <scope>NUCLEOTIDE SEQUENCE [LARGE SCALE GENOMIC DNA]</scope>
    <source>
        <strain evidence="9 10">SZMC22713</strain>
    </source>
</reference>
<evidence type="ECO:0000313" key="9">
    <source>
        <dbReference type="EMBL" id="TDL20754.1"/>
    </source>
</evidence>
<dbReference type="Pfam" id="PF08652">
    <property type="entry name" value="RAI1"/>
    <property type="match status" value="1"/>
</dbReference>
<evidence type="ECO:0000256" key="2">
    <source>
        <dbReference type="ARBA" id="ARBA00006562"/>
    </source>
</evidence>
<feature type="domain" description="RAI1-like" evidence="8">
    <location>
        <begin position="51"/>
        <end position="396"/>
    </location>
</feature>
<evidence type="ECO:0000313" key="10">
    <source>
        <dbReference type="Proteomes" id="UP000294933"/>
    </source>
</evidence>
<dbReference type="GO" id="GO:0005634">
    <property type="term" value="C:nucleus"/>
    <property type="evidence" value="ECO:0007669"/>
    <property type="project" value="UniProtKB-SubCell"/>
</dbReference>
<comment type="function">
    <text evidence="6">Decapping enzyme for NAD-capped RNAs: specifically hydrolyzes the nicotinamide adenine dinucleotide (NAD) cap from a subset of RNAs by removing the entire NAD moiety from the 5'-end of an NAD-capped RNA.</text>
</comment>
<gene>
    <name evidence="9" type="ORF">BD410DRAFT_725225</name>
</gene>
<dbReference type="PANTHER" id="PTHR12395">
    <property type="entry name" value="DOM-3 RELATED"/>
    <property type="match status" value="1"/>
</dbReference>
<keyword evidence="6" id="KW-0539">Nucleus</keyword>
<evidence type="ECO:0000256" key="6">
    <source>
        <dbReference type="RuleBase" id="RU367113"/>
    </source>
</evidence>
<feature type="compositionally biased region" description="Basic and acidic residues" evidence="7">
    <location>
        <begin position="14"/>
        <end position="23"/>
    </location>
</feature>
<feature type="region of interest" description="Disordered" evidence="7">
    <location>
        <begin position="1"/>
        <end position="23"/>
    </location>
</feature>
<dbReference type="GO" id="GO:0110155">
    <property type="term" value="P:NAD-cap decapping"/>
    <property type="evidence" value="ECO:0007669"/>
    <property type="project" value="TreeGrafter"/>
</dbReference>
<accession>A0A4Y7PZD2</accession>
<dbReference type="Proteomes" id="UP000294933">
    <property type="component" value="Unassembled WGS sequence"/>
</dbReference>
<name>A0A4Y7PZD2_9AGAM</name>
<comment type="catalytic activity">
    <reaction evidence="3">
        <text>a 5'-end (N(7)-methyl 5'-triphosphoguanosine)-ribonucleoside-ribonucleotide in mRNA + H2O = a (N(7)-methyl 5'-triphosphoguanosine)-nucleoside + a 5'-end phospho-ribonucleoside in mRNA + H(+)</text>
        <dbReference type="Rhea" id="RHEA:66928"/>
        <dbReference type="Rhea" id="RHEA-COMP:15692"/>
        <dbReference type="Rhea" id="RHEA-COMP:17313"/>
        <dbReference type="ChEBI" id="CHEBI:15377"/>
        <dbReference type="ChEBI" id="CHEBI:15378"/>
        <dbReference type="ChEBI" id="CHEBI:138282"/>
        <dbReference type="ChEBI" id="CHEBI:172876"/>
        <dbReference type="ChEBI" id="CHEBI:172877"/>
    </reaction>
    <physiologicalReaction direction="left-to-right" evidence="3">
        <dbReference type="Rhea" id="RHEA:66929"/>
    </physiologicalReaction>
</comment>
<proteinExistence type="inferred from homology"/>
<dbReference type="GO" id="GO:0046872">
    <property type="term" value="F:metal ion binding"/>
    <property type="evidence" value="ECO:0007669"/>
    <property type="project" value="UniProtKB-KW"/>
</dbReference>
<dbReference type="InterPro" id="IPR013961">
    <property type="entry name" value="RAI1"/>
</dbReference>
<comment type="subcellular location">
    <subcellularLocation>
        <location evidence="6">Nucleus</location>
    </subcellularLocation>
</comment>
<evidence type="ECO:0000256" key="7">
    <source>
        <dbReference type="SAM" id="MobiDB-lite"/>
    </source>
</evidence>
<keyword evidence="6" id="KW-0694">RNA-binding</keyword>
<evidence type="ECO:0000259" key="8">
    <source>
        <dbReference type="Pfam" id="PF08652"/>
    </source>
</evidence>
<dbReference type="GO" id="GO:0000166">
    <property type="term" value="F:nucleotide binding"/>
    <property type="evidence" value="ECO:0007669"/>
    <property type="project" value="UniProtKB-KW"/>
</dbReference>
<dbReference type="VEuPathDB" id="FungiDB:BD410DRAFT_725225"/>
<comment type="cofactor">
    <cofactor evidence="1 6">
        <name>a divalent metal cation</name>
        <dbReference type="ChEBI" id="CHEBI:60240"/>
    </cofactor>
</comment>
<dbReference type="GO" id="GO:0004518">
    <property type="term" value="F:nuclease activity"/>
    <property type="evidence" value="ECO:0007669"/>
    <property type="project" value="UniProtKB-KW"/>
</dbReference>
<evidence type="ECO:0000256" key="4">
    <source>
        <dbReference type="ARBA" id="ARBA00044692"/>
    </source>
</evidence>
<comment type="catalytic activity">
    <reaction evidence="5">
        <text>a 5'-end NAD(+)-phospho-ribonucleoside in mRNA + H2O = a 5'-end phospho-ribonucleoside in mRNA + NAD(+) + H(+)</text>
        <dbReference type="Rhea" id="RHEA:60880"/>
        <dbReference type="Rhea" id="RHEA-COMP:15692"/>
        <dbReference type="Rhea" id="RHEA-COMP:15698"/>
        <dbReference type="ChEBI" id="CHEBI:15377"/>
        <dbReference type="ChEBI" id="CHEBI:15378"/>
        <dbReference type="ChEBI" id="CHEBI:57540"/>
        <dbReference type="ChEBI" id="CHEBI:138282"/>
        <dbReference type="ChEBI" id="CHEBI:144029"/>
    </reaction>
    <physiologicalReaction direction="left-to-right" evidence="5">
        <dbReference type="Rhea" id="RHEA:60881"/>
    </physiologicalReaction>
</comment>
<dbReference type="GO" id="GO:0005829">
    <property type="term" value="C:cytosol"/>
    <property type="evidence" value="ECO:0007669"/>
    <property type="project" value="TreeGrafter"/>
</dbReference>
<keyword evidence="6" id="KW-0540">Nuclease</keyword>
<evidence type="ECO:0000256" key="1">
    <source>
        <dbReference type="ARBA" id="ARBA00001968"/>
    </source>
</evidence>
<sequence length="429" mass="48978">MSKRAISDLLNGEAEQRPAQKQRLECEEPAKITHRLQYPSLNNSPRPPLFQHPNQLISFSYSSSHHQEFTNVALKYFVDPPPSADLSFRYESWIKRPESRGRLDSLLSACLRDEVKMDLSRAGIVSWRGVVTKILTAPYEERDGWELNVMSVNGTIYLEEHLSEEKLKEKEDMAPRQRLQSYYGYAFESYCTSSTPEPSRHPKGWGGDINTNVQWCSVVKTKLGDNRMIIGGEVDCVRGNKYTGQPDTFVELKTSMAIRGASDEARFEKKLLKFYFQSFLLGVPEILVGFRTPAGIITTIQSFKTIQIPRLVRGKPGAWDPNICLDWGTRFIAFLKSLLNDTDAEGVHERHEKQQRVWRVVFTPKSGVEVFLLDRDDLEEVRNGEERVGFLPKSYWDEVTRDGRSSEPAPLKATTTEAKPVEVPSGWKI</sequence>
<evidence type="ECO:0000256" key="3">
    <source>
        <dbReference type="ARBA" id="ARBA00044676"/>
    </source>
</evidence>
<dbReference type="AlphaFoldDB" id="A0A4Y7PZD2"/>
<evidence type="ECO:0000256" key="5">
    <source>
        <dbReference type="ARBA" id="ARBA00048124"/>
    </source>
</evidence>